<dbReference type="EMBL" id="CP046237">
    <property type="protein sequence ID" value="WFD49142.1"/>
    <property type="molecule type" value="Genomic_DNA"/>
</dbReference>
<organism evidence="11 12">
    <name type="scientific">Malassezia furfur</name>
    <name type="common">Pityriasis versicolor infection agent</name>
    <name type="synonym">Pityrosporum furfur</name>
    <dbReference type="NCBI Taxonomy" id="55194"/>
    <lineage>
        <taxon>Eukaryota</taxon>
        <taxon>Fungi</taxon>
        <taxon>Dikarya</taxon>
        <taxon>Basidiomycota</taxon>
        <taxon>Ustilaginomycotina</taxon>
        <taxon>Malasseziomycetes</taxon>
        <taxon>Malasseziales</taxon>
        <taxon>Malasseziaceae</taxon>
        <taxon>Malassezia</taxon>
    </lineage>
</organism>
<dbReference type="Gene3D" id="3.40.50.11380">
    <property type="match status" value="1"/>
</dbReference>
<feature type="compositionally biased region" description="Basic and acidic residues" evidence="9">
    <location>
        <begin position="1726"/>
        <end position="1744"/>
    </location>
</feature>
<evidence type="ECO:0000256" key="8">
    <source>
        <dbReference type="PROSITE-ProRule" id="PRU00339"/>
    </source>
</evidence>
<keyword evidence="4" id="KW-0328">Glycosyltransferase</keyword>
<keyword evidence="7 8" id="KW-0802">TPR repeat</keyword>
<feature type="compositionally biased region" description="Polar residues" evidence="9">
    <location>
        <begin position="17"/>
        <end position="31"/>
    </location>
</feature>
<evidence type="ECO:0000256" key="6">
    <source>
        <dbReference type="ARBA" id="ARBA00022737"/>
    </source>
</evidence>
<keyword evidence="5" id="KW-0808">Transferase</keyword>
<dbReference type="Gene3D" id="1.25.40.10">
    <property type="entry name" value="Tetratricopeptide repeat domain"/>
    <property type="match status" value="3"/>
</dbReference>
<name>A0ABY8EWI8_MALFU</name>
<dbReference type="Proteomes" id="UP000818624">
    <property type="component" value="Chromosome 4"/>
</dbReference>
<feature type="region of interest" description="Disordered" evidence="9">
    <location>
        <begin position="562"/>
        <end position="604"/>
    </location>
</feature>
<evidence type="ECO:0000256" key="9">
    <source>
        <dbReference type="SAM" id="MobiDB-lite"/>
    </source>
</evidence>
<accession>A0ABY8EWI8</accession>
<feature type="region of interest" description="Disordered" evidence="9">
    <location>
        <begin position="1726"/>
        <end position="1757"/>
    </location>
</feature>
<evidence type="ECO:0000256" key="7">
    <source>
        <dbReference type="ARBA" id="ARBA00022803"/>
    </source>
</evidence>
<comment type="pathway">
    <text evidence="1">Protein modification; protein glycosylation.</text>
</comment>
<feature type="compositionally biased region" description="Low complexity" evidence="9">
    <location>
        <begin position="188"/>
        <end position="203"/>
    </location>
</feature>
<dbReference type="PROSITE" id="PS50005">
    <property type="entry name" value="TPR"/>
    <property type="match status" value="2"/>
</dbReference>
<evidence type="ECO:0000256" key="1">
    <source>
        <dbReference type="ARBA" id="ARBA00004922"/>
    </source>
</evidence>
<reference evidence="11 12" key="1">
    <citation type="journal article" date="2020" name="Elife">
        <title>Loss of centromere function drives karyotype evolution in closely related Malassezia species.</title>
        <authorList>
            <person name="Sankaranarayanan S.R."/>
            <person name="Ianiri G."/>
            <person name="Coelho M.A."/>
            <person name="Reza M.H."/>
            <person name="Thimmappa B.C."/>
            <person name="Ganguly P."/>
            <person name="Vadnala R.N."/>
            <person name="Sun S."/>
            <person name="Siddharthan R."/>
            <person name="Tellgren-Roth C."/>
            <person name="Dawson T.L."/>
            <person name="Heitman J."/>
            <person name="Sanyal K."/>
        </authorList>
    </citation>
    <scope>NUCLEOTIDE SEQUENCE [LARGE SCALE GENOMIC DNA]</scope>
    <source>
        <strain evidence="11">CBS14141</strain>
    </source>
</reference>
<feature type="region of interest" description="Disordered" evidence="9">
    <location>
        <begin position="240"/>
        <end position="271"/>
    </location>
</feature>
<feature type="region of interest" description="Disordered" evidence="9">
    <location>
        <begin position="387"/>
        <end position="406"/>
    </location>
</feature>
<feature type="repeat" description="TPR" evidence="8">
    <location>
        <begin position="1271"/>
        <end position="1304"/>
    </location>
</feature>
<dbReference type="SMART" id="SM00028">
    <property type="entry name" value="TPR"/>
    <property type="match status" value="3"/>
</dbReference>
<feature type="compositionally biased region" description="Polar residues" evidence="9">
    <location>
        <begin position="204"/>
        <end position="213"/>
    </location>
</feature>
<dbReference type="InterPro" id="IPR029489">
    <property type="entry name" value="OGT/SEC/SPY_C"/>
</dbReference>
<feature type="region of interest" description="Disordered" evidence="9">
    <location>
        <begin position="420"/>
        <end position="546"/>
    </location>
</feature>
<dbReference type="PROSITE" id="PS50293">
    <property type="entry name" value="TPR_REGION"/>
    <property type="match status" value="1"/>
</dbReference>
<evidence type="ECO:0000256" key="5">
    <source>
        <dbReference type="ARBA" id="ARBA00022679"/>
    </source>
</evidence>
<evidence type="ECO:0000259" key="10">
    <source>
        <dbReference type="Pfam" id="PF13844"/>
    </source>
</evidence>
<dbReference type="EC" id="2.4.1.255" evidence="3"/>
<dbReference type="SUPFAM" id="SSF48452">
    <property type="entry name" value="TPR-like"/>
    <property type="match status" value="1"/>
</dbReference>
<keyword evidence="12" id="KW-1185">Reference proteome</keyword>
<dbReference type="InterPro" id="IPR011990">
    <property type="entry name" value="TPR-like_helical_dom_sf"/>
</dbReference>
<gene>
    <name evidence="11" type="ORF">GLX27_003820</name>
</gene>
<feature type="domain" description="O-GlcNAc transferase C-terminal" evidence="10">
    <location>
        <begin position="1809"/>
        <end position="1967"/>
    </location>
</feature>
<proteinExistence type="inferred from homology"/>
<evidence type="ECO:0000256" key="2">
    <source>
        <dbReference type="ARBA" id="ARBA00005386"/>
    </source>
</evidence>
<feature type="compositionally biased region" description="Low complexity" evidence="9">
    <location>
        <begin position="461"/>
        <end position="482"/>
    </location>
</feature>
<evidence type="ECO:0000313" key="12">
    <source>
        <dbReference type="Proteomes" id="UP000818624"/>
    </source>
</evidence>
<dbReference type="Pfam" id="PF13844">
    <property type="entry name" value="Glyco_transf_41"/>
    <property type="match status" value="2"/>
</dbReference>
<feature type="compositionally biased region" description="Low complexity" evidence="9">
    <location>
        <begin position="491"/>
        <end position="514"/>
    </location>
</feature>
<feature type="compositionally biased region" description="Low complexity" evidence="9">
    <location>
        <begin position="522"/>
        <end position="546"/>
    </location>
</feature>
<comment type="similarity">
    <text evidence="2">Belongs to the glycosyltransferase 41 family. O-GlcNAc transferase subfamily.</text>
</comment>
<evidence type="ECO:0000256" key="4">
    <source>
        <dbReference type="ARBA" id="ARBA00022676"/>
    </source>
</evidence>
<feature type="region of interest" description="Disordered" evidence="9">
    <location>
        <begin position="1"/>
        <end position="213"/>
    </location>
</feature>
<dbReference type="PANTHER" id="PTHR44998:SF1">
    <property type="entry name" value="UDP-N-ACETYLGLUCOSAMINE--PEPTIDE N-ACETYLGLUCOSAMINYLTRANSFERASE 110 KDA SUBUNIT"/>
    <property type="match status" value="1"/>
</dbReference>
<sequence>MAPSQDGEGYVPVDGEPTNSSVQAHVPNEQTEGLGPSKTHLTTGLKATKHNDQKGEAARRSLAMLNEVPSRVHNKRLRDLYGGADVHVSNRMRSLPHHRRKGQQASADDQSDDGAAASSKIPDSPMVDGAEQVTGQDTVVADGIDGGTEEVPHDGAPPMPTNEAQPPRTRGFDGDSIRPAPSLQELLSPYPSKPSSSSSSSSSDQQTRRQSWNTVGSNAWDQALDDVSLVLPFIAKPLHEARSGSSSDGDSLMVDGDGAQAAPKTKEASTSLGISEDVEMPGLIPGDDMPLVLPNMSGDSHEGIMPQMPATSRNDVYASLATKAARVTAQKTVFHVTTHGPQGERRAYTPLGHDQKASVAAALRAWVGLDGPERQAQAQHLLEKEGDQLYVPTKSEGGKGVSKDGMSVTQFFEDQLHRMSDGPEEMTDAPGTQAPEMPVADGVPKTTAAEESSLPVADGVPTTTTGEAPTTTAAEAPTAPAADGVPTTLGAAGPSTKAPATAPATSAPTNIPATHAPAPMLSTSAPAQTSAATTAPTTTAAATAGTSTPAISVAATAEAPIPTSVPAPKATDARADTQLARRRSPGAVEQPTAKRARTSSRGRSVPVLRATSAPNEPGISVAASVPGVPPGATASILDDALVAPRGERGEPSMAFPSDGPPQVPILNWTSTETPPVSPLERSADAEDPIHLFSASSLASGQDTRSAAVRDELLQYAHYLYSKSVAQGAEHEGEGEGDAALQTVPSLKATRAWQRRGVPLHPTLLPLLHALCEIHPEHLPTLLLLSCTYYTAGNLAASLWYNNRILRINPHYVEAMSNIGTALRALGYAREAETWWWRALQLLPGYWDAFENLLGVLCAPASSSADAAHAEARAPQFATALRLCEFVEAHIIPTRRTLVADEGRGARAHAGRVMEKGSAGLLEAQPFPPQLPLSQLPRVQNLFYAKGNLKYVLEGHGIASAAEEYQRAVEVLFSTPGRPGSTVRDVMVGICVVAVLSFGAVVPGRDALLTAAELAAAFGIDMANPAHAAVVTQGQYTRLHPDGVLGLVRDAGDAAVARLLRIGGDQFPVVFLLPDQVALLLRILFAPTHGVLPVVSGVVASGSRAAQSKTGNGSGNGNNNASTSMDVVSKQAAQIGSTILPALAKLFQDAATNASGGAARQLSLRGIPPSVSLQLPFYYLALSMNPNASMFNNLGILLSSLPVATTTVGLSGERVQLTGQLLAVRYYAQGLQLDPTHSHLFTNLGSLFKDMGRLAEAIKMYKKAVEFNPSFDVALANLGNAIKDQGRTQDSITYYRRAVEAKPHFPEALCGLVNALLAVCDWGDVYRDALSPHAAAPAGWMRDVTSIVARQLDAGARYGRGAFRAHGPLERWVDAILGALGDARDEQRARWTAKLRPFYAEEGAGRPASHVNEGGFLLRIMERLMRRTQHRWYHDLYTRRTATEGDTHAYERLALPPCLPIPSIPTVLPFHTFTYPLTPRQVRLISHRNALRTSYSVLSQMWLPHHVYPPPPPPAHTGGRIQVGYVSSDFNNHPLAHLMQSVFGFHDTRRFGIHCYATTPSDHSPYREKIEQEAEHFLDVSAWPTEKILQQIQHDQVHILVNLNGYTKGARNDIFAARPCPVQMQFMGFAGEMAAGWIDWLVVDPIVCPPSMTSTYRWRERPYDAPHGAFAEHTTDLGADLDPEDTRDDWVYTERIIYMPHSYFVNDHAQGFRDPAEERRIQSVDEEKGMLQDGEDSQRHEADKQQHKRQNARGAEHDAHARVDGMALDQHDSCAATAAAPSVPSAPPDDEVWEREEMRRWRMRKEVFPELPDDYVIFADFNQLYKTDPELFKAWLRILERVPKSILWLLRFPASGEAHLHQFATEHAGPDVAKRVLFTDVAPKHIHIYRGRIADLFLDTNECNAHTTAADILWSGTPLLTWPKYVFKMCSRVAASILHAAGIDERLVVHSEEAYVDRAVELANSIRYSYEEVASQPNGPPERHEVAHPIPDVPPSKLTDEMLTVKCTEQTVKGTMQAASHPPYPPTPKLIRRGHGELMDLRRRLFLARDRRDKCPLFDTRGWTRALEAGYQEAWRRWTEGTDTEDSPEWQALPRTAPEKLSSHIWLTDDSAAA</sequence>
<feature type="compositionally biased region" description="Low complexity" evidence="9">
    <location>
        <begin position="103"/>
        <end position="119"/>
    </location>
</feature>
<dbReference type="Gene3D" id="3.40.50.2000">
    <property type="entry name" value="Glycogen Phosphorylase B"/>
    <property type="match status" value="1"/>
</dbReference>
<feature type="repeat" description="TPR" evidence="8">
    <location>
        <begin position="1237"/>
        <end position="1270"/>
    </location>
</feature>
<protein>
    <recommendedName>
        <fullName evidence="3">protein O-GlcNAc transferase</fullName>
        <ecNumber evidence="3">2.4.1.255</ecNumber>
    </recommendedName>
</protein>
<evidence type="ECO:0000256" key="3">
    <source>
        <dbReference type="ARBA" id="ARBA00011970"/>
    </source>
</evidence>
<keyword evidence="6" id="KW-0677">Repeat</keyword>
<dbReference type="Pfam" id="PF13414">
    <property type="entry name" value="TPR_11"/>
    <property type="match status" value="1"/>
</dbReference>
<dbReference type="InterPro" id="IPR019734">
    <property type="entry name" value="TPR_rpt"/>
</dbReference>
<feature type="domain" description="O-GlcNAc transferase C-terminal" evidence="10">
    <location>
        <begin position="1463"/>
        <end position="1655"/>
    </location>
</feature>
<dbReference type="PANTHER" id="PTHR44998">
    <property type="match status" value="1"/>
</dbReference>
<feature type="region of interest" description="Disordered" evidence="9">
    <location>
        <begin position="647"/>
        <end position="681"/>
    </location>
</feature>
<feature type="compositionally biased region" description="Basic and acidic residues" evidence="9">
    <location>
        <begin position="49"/>
        <end position="59"/>
    </location>
</feature>
<evidence type="ECO:0000313" key="11">
    <source>
        <dbReference type="EMBL" id="WFD49142.1"/>
    </source>
</evidence>